<dbReference type="Pfam" id="PF00613">
    <property type="entry name" value="PI3Ka"/>
    <property type="match status" value="1"/>
</dbReference>
<dbReference type="InterPro" id="IPR002420">
    <property type="entry name" value="PI3K-type_C2_dom"/>
</dbReference>
<dbReference type="CDD" id="cd08397">
    <property type="entry name" value="C2_PI3K_class_III"/>
    <property type="match status" value="1"/>
</dbReference>
<dbReference type="PROSITE" id="PS00916">
    <property type="entry name" value="PI3_4_KINASE_2"/>
    <property type="match status" value="1"/>
</dbReference>
<dbReference type="GO" id="GO:0000407">
    <property type="term" value="C:phagophore assembly site"/>
    <property type="evidence" value="ECO:0007669"/>
    <property type="project" value="TreeGrafter"/>
</dbReference>
<dbReference type="SMART" id="SM00145">
    <property type="entry name" value="PI3Ka"/>
    <property type="match status" value="1"/>
</dbReference>
<sequence>MGEAEKFHYVYSCDLDINVQLKIGSLEGKREQKSYKAVLEDPMLKFSGLYQETCSDLYVTCQVFAEGKPLALPVRTSYKAFSTRWNWNEWLKLPVKYPDLPRNAQVALTIWDVYGPGKAVPVGGTTVSLFGKYGMFRQGMHDLKVWPNVEADGSEPTKTPGRTSSTLSEDQMSRLAKLTKAHRQGHMVKVDWLDRLTFREIEMINESEKRSSNFMYLMVEFRCVKCDDKEYGIVYYEKDGDESSPILTSFEIVKVPDPQMSMENLVESKHHKLARSLRSGPSDHDLKPNAATRDQLNIIVSYPPTKQLTYEEQDLVWKFRYYLTNQEKDLLMYLLQLVQALKYENFDDIKNGLEPTKKDSQGSVSESVSNSGINSAEIDSSQIITSPLPPVSSPPSASKTKESSDGENLEQDLCTFLISRACKNSTLANYLYWYVIVECEDQDTQQRDPKTHEMYLNVMRRFSQALLKGDKSVRVMRSLLAAQQTFVDRLVHLMKAVQRESGNRKKKNERLQALLGDNEKMNLSDVELIPLPLEPQVKIRGIIPETATLFKSALMPAQLFFKTEDGGKYPVIFKHGDDLRQDQLILQIISLMDKLLRKENLDLKLTPYKVLATSTKHGFMQFIQSVPVAEVLDTEGSIQNFFRKYAPSENGPNGISAEVMDTYVKSCAGYCVITYILGVGDRHLDNLLLTKTGKLFHIDFGYILGRDPKPLPPPMKLNKEMVEGMGGTQSEQYQEFRKQCYTAFLHLRRYSNLILNLFSLMVDANIPDIALEPDKTVKKVQDKFRLDLSDEEAVHYMQSLIDESVHALFAAVVEQIHKFAQYWRK</sequence>
<dbReference type="SMART" id="SM00146">
    <property type="entry name" value="PI3Kc"/>
    <property type="match status" value="1"/>
</dbReference>
<feature type="region of interest" description="Disordered" evidence="10">
    <location>
        <begin position="352"/>
        <end position="371"/>
    </location>
</feature>
<dbReference type="PROSITE" id="PS51547">
    <property type="entry name" value="C2_PI3K"/>
    <property type="match status" value="1"/>
</dbReference>
<dbReference type="PANTHER" id="PTHR10048:SF7">
    <property type="entry name" value="PHOSPHATIDYLINOSITOL 3-KINASE CATALYTIC SUBUNIT TYPE 3"/>
    <property type="match status" value="1"/>
</dbReference>
<dbReference type="SMART" id="SM00142">
    <property type="entry name" value="PI3K_C2"/>
    <property type="match status" value="1"/>
</dbReference>
<dbReference type="FunFam" id="2.60.40.150:FF:000043">
    <property type="entry name" value="Phosphatidylinositol 3-kinase catalytic subunit type 3"/>
    <property type="match status" value="1"/>
</dbReference>
<dbReference type="GO" id="GO:0016303">
    <property type="term" value="F:1-phosphatidylinositol-3-kinase activity"/>
    <property type="evidence" value="ECO:0007669"/>
    <property type="project" value="UniProtKB-UniRule"/>
</dbReference>
<dbReference type="FunFam" id="1.10.1070.11:FF:000002">
    <property type="entry name" value="Phosphatidylinositol 3-kinase catalytic subunit type 3"/>
    <property type="match status" value="1"/>
</dbReference>
<feature type="domain" description="PIK helical" evidence="12">
    <location>
        <begin position="283"/>
        <end position="458"/>
    </location>
</feature>
<dbReference type="PIRSF" id="PIRSF000587">
    <property type="entry name" value="PI3K_Vps34"/>
    <property type="match status" value="1"/>
</dbReference>
<dbReference type="Pfam" id="PF00454">
    <property type="entry name" value="PI3_PI4_kinase"/>
    <property type="match status" value="1"/>
</dbReference>
<dbReference type="InterPro" id="IPR001263">
    <property type="entry name" value="PI3K_accessory_dom"/>
</dbReference>
<dbReference type="InterPro" id="IPR000403">
    <property type="entry name" value="PI3/4_kinase_cat_dom"/>
</dbReference>
<dbReference type="InterPro" id="IPR016024">
    <property type="entry name" value="ARM-type_fold"/>
</dbReference>
<dbReference type="GO" id="GO:0000045">
    <property type="term" value="P:autophagosome assembly"/>
    <property type="evidence" value="ECO:0007669"/>
    <property type="project" value="TreeGrafter"/>
</dbReference>
<protein>
    <recommendedName>
        <fullName evidence="3 9">Phosphatidylinositol 3-kinase catalytic subunit type 3</fullName>
        <ecNumber evidence="2 9">2.7.1.137</ecNumber>
    </recommendedName>
</protein>
<keyword evidence="6 9" id="KW-0418">Kinase</keyword>
<dbReference type="GO" id="GO:0034271">
    <property type="term" value="C:phosphatidylinositol 3-kinase complex, class III, type I"/>
    <property type="evidence" value="ECO:0007669"/>
    <property type="project" value="TreeGrafter"/>
</dbReference>
<evidence type="ECO:0000256" key="5">
    <source>
        <dbReference type="ARBA" id="ARBA00022741"/>
    </source>
</evidence>
<feature type="region of interest" description="Disordered" evidence="10">
    <location>
        <begin position="149"/>
        <end position="170"/>
    </location>
</feature>
<dbReference type="GeneTree" id="ENSGT00940000156943"/>
<comment type="similarity">
    <text evidence="1">Belongs to the PI3/PI4-kinase family. Type III PI4K subfamily.</text>
</comment>
<dbReference type="SUPFAM" id="SSF56112">
    <property type="entry name" value="Protein kinase-like (PK-like)"/>
    <property type="match status" value="1"/>
</dbReference>
<dbReference type="InterPro" id="IPR018936">
    <property type="entry name" value="PI3/4_kinase_CS"/>
</dbReference>
<evidence type="ECO:0000256" key="3">
    <source>
        <dbReference type="ARBA" id="ARBA00019787"/>
    </source>
</evidence>
<evidence type="ECO:0000256" key="10">
    <source>
        <dbReference type="SAM" id="MobiDB-lite"/>
    </source>
</evidence>
<accession>A0A8C0AI79</accession>
<dbReference type="PANTHER" id="PTHR10048">
    <property type="entry name" value="PHOSPHATIDYLINOSITOL KINASE"/>
    <property type="match status" value="1"/>
</dbReference>
<comment type="catalytic activity">
    <reaction evidence="8">
        <text>a 1,2-diacyl-sn-glycero-3-phospho-(1D-myo-inositol) + ATP = a 1,2-diacyl-sn-glycero-3-phospho-(1D-myo-inositol-3-phosphate) + ADP + H(+)</text>
        <dbReference type="Rhea" id="RHEA:12709"/>
        <dbReference type="ChEBI" id="CHEBI:15378"/>
        <dbReference type="ChEBI" id="CHEBI:30616"/>
        <dbReference type="ChEBI" id="CHEBI:57880"/>
        <dbReference type="ChEBI" id="CHEBI:58088"/>
        <dbReference type="ChEBI" id="CHEBI:456216"/>
        <dbReference type="EC" id="2.7.1.137"/>
    </reaction>
    <physiologicalReaction direction="left-to-right" evidence="8">
        <dbReference type="Rhea" id="RHEA:12710"/>
    </physiologicalReaction>
</comment>
<gene>
    <name evidence="14" type="primary">PIK3C3</name>
</gene>
<dbReference type="Ensembl" id="ENSBGRT00000041431.1">
    <property type="protein sequence ID" value="ENSBGRP00000035818.1"/>
    <property type="gene ID" value="ENSBGRG00000021365.1"/>
</dbReference>
<dbReference type="Gene3D" id="1.10.1070.11">
    <property type="entry name" value="Phosphatidylinositol 3-/4-kinase, catalytic domain"/>
    <property type="match status" value="1"/>
</dbReference>
<feature type="compositionally biased region" description="Low complexity" evidence="10">
    <location>
        <begin position="361"/>
        <end position="371"/>
    </location>
</feature>
<dbReference type="PROSITE" id="PS00915">
    <property type="entry name" value="PI3_4_KINASE_1"/>
    <property type="match status" value="1"/>
</dbReference>
<evidence type="ECO:0000259" key="13">
    <source>
        <dbReference type="PROSITE" id="PS51547"/>
    </source>
</evidence>
<evidence type="ECO:0000313" key="14">
    <source>
        <dbReference type="Ensembl" id="ENSBGRP00000035818.1"/>
    </source>
</evidence>
<dbReference type="FunFam" id="3.30.1010.10:FF:000002">
    <property type="entry name" value="Phosphatidylinositol 3-kinase catalytic subunit type 3"/>
    <property type="match status" value="1"/>
</dbReference>
<dbReference type="GO" id="GO:0006897">
    <property type="term" value="P:endocytosis"/>
    <property type="evidence" value="ECO:0007669"/>
    <property type="project" value="TreeGrafter"/>
</dbReference>
<dbReference type="InterPro" id="IPR036940">
    <property type="entry name" value="PI3/4_kinase_cat_sf"/>
</dbReference>
<evidence type="ECO:0000256" key="6">
    <source>
        <dbReference type="ARBA" id="ARBA00022777"/>
    </source>
</evidence>
<evidence type="ECO:0000259" key="12">
    <source>
        <dbReference type="PROSITE" id="PS51545"/>
    </source>
</evidence>
<dbReference type="Pfam" id="PF00792">
    <property type="entry name" value="PI3K_C2"/>
    <property type="match status" value="1"/>
</dbReference>
<dbReference type="InterPro" id="IPR035892">
    <property type="entry name" value="C2_domain_sf"/>
</dbReference>
<feature type="region of interest" description="Disordered" evidence="10">
    <location>
        <begin position="384"/>
        <end position="406"/>
    </location>
</feature>
<dbReference type="Gene3D" id="3.30.1010.10">
    <property type="entry name" value="Phosphatidylinositol 3-kinase Catalytic Subunit, Chain A, domain 4"/>
    <property type="match status" value="1"/>
</dbReference>
<name>A0A8C0AI79_BOSMU</name>
<dbReference type="CDD" id="cd00896">
    <property type="entry name" value="PI3Kc_III"/>
    <property type="match status" value="1"/>
</dbReference>
<reference evidence="14" key="1">
    <citation type="submission" date="2019-05" db="EMBL/GenBank/DDBJ databases">
        <authorList>
            <person name="Zhang S."/>
            <person name="Liu J."/>
        </authorList>
    </citation>
    <scope>NUCLEOTIDE SEQUENCE [LARGE SCALE GENOMIC DNA]</scope>
</reference>
<dbReference type="AlphaFoldDB" id="A0A8C0AI79"/>
<evidence type="ECO:0000313" key="15">
    <source>
        <dbReference type="Proteomes" id="UP000694520"/>
    </source>
</evidence>
<dbReference type="Proteomes" id="UP000694520">
    <property type="component" value="Chromosome 21"/>
</dbReference>
<dbReference type="EC" id="2.7.1.137" evidence="2 9"/>
<evidence type="ECO:0000256" key="1">
    <source>
        <dbReference type="ARBA" id="ARBA00006209"/>
    </source>
</evidence>
<organism evidence="14 15">
    <name type="scientific">Bos mutus grunniens</name>
    <name type="common">Wild yak</name>
    <name type="synonym">Bos grunniens</name>
    <dbReference type="NCBI Taxonomy" id="30521"/>
    <lineage>
        <taxon>Eukaryota</taxon>
        <taxon>Metazoa</taxon>
        <taxon>Chordata</taxon>
        <taxon>Craniata</taxon>
        <taxon>Vertebrata</taxon>
        <taxon>Euteleostomi</taxon>
        <taxon>Mammalia</taxon>
        <taxon>Eutheria</taxon>
        <taxon>Laurasiatheria</taxon>
        <taxon>Artiodactyla</taxon>
        <taxon>Ruminantia</taxon>
        <taxon>Pecora</taxon>
        <taxon>Bovidae</taxon>
        <taxon>Bovinae</taxon>
        <taxon>Bos</taxon>
    </lineage>
</organism>
<dbReference type="Gene3D" id="2.60.40.150">
    <property type="entry name" value="C2 domain"/>
    <property type="match status" value="1"/>
</dbReference>
<reference evidence="14" key="2">
    <citation type="submission" date="2025-08" db="UniProtKB">
        <authorList>
            <consortium name="Ensembl"/>
        </authorList>
    </citation>
    <scope>IDENTIFICATION</scope>
</reference>
<evidence type="ECO:0000259" key="11">
    <source>
        <dbReference type="PROSITE" id="PS50290"/>
    </source>
</evidence>
<dbReference type="SUPFAM" id="SSF49562">
    <property type="entry name" value="C2 domain (Calcium/lipid-binding domain, CaLB)"/>
    <property type="match status" value="1"/>
</dbReference>
<keyword evidence="5 9" id="KW-0547">Nucleotide-binding</keyword>
<feature type="compositionally biased region" description="Polar residues" evidence="10">
    <location>
        <begin position="156"/>
        <end position="170"/>
    </location>
</feature>
<evidence type="ECO:0000256" key="8">
    <source>
        <dbReference type="ARBA" id="ARBA00023985"/>
    </source>
</evidence>
<reference evidence="14" key="3">
    <citation type="submission" date="2025-09" db="UniProtKB">
        <authorList>
            <consortium name="Ensembl"/>
        </authorList>
    </citation>
    <scope>IDENTIFICATION</scope>
</reference>
<dbReference type="InterPro" id="IPR011009">
    <property type="entry name" value="Kinase-like_dom_sf"/>
</dbReference>
<evidence type="ECO:0000256" key="9">
    <source>
        <dbReference type="PIRNR" id="PIRNR000587"/>
    </source>
</evidence>
<evidence type="ECO:0000256" key="7">
    <source>
        <dbReference type="ARBA" id="ARBA00022840"/>
    </source>
</evidence>
<dbReference type="GO" id="GO:0034272">
    <property type="term" value="C:phosphatidylinositol 3-kinase complex, class III, type II"/>
    <property type="evidence" value="ECO:0007669"/>
    <property type="project" value="TreeGrafter"/>
</dbReference>
<keyword evidence="15" id="KW-1185">Reference proteome</keyword>
<keyword evidence="4 9" id="KW-0808">Transferase</keyword>
<dbReference type="PROSITE" id="PS51545">
    <property type="entry name" value="PIK_HELICAL"/>
    <property type="match status" value="1"/>
</dbReference>
<dbReference type="GO" id="GO:0005768">
    <property type="term" value="C:endosome"/>
    <property type="evidence" value="ECO:0007669"/>
    <property type="project" value="TreeGrafter"/>
</dbReference>
<dbReference type="GO" id="GO:0048015">
    <property type="term" value="P:phosphatidylinositol-mediated signaling"/>
    <property type="evidence" value="ECO:0007669"/>
    <property type="project" value="TreeGrafter"/>
</dbReference>
<feature type="domain" description="C2 PI3K-type" evidence="13">
    <location>
        <begin position="35"/>
        <end position="184"/>
    </location>
</feature>
<dbReference type="PROSITE" id="PS50290">
    <property type="entry name" value="PI3_4_KINASE_3"/>
    <property type="match status" value="1"/>
</dbReference>
<dbReference type="InterPro" id="IPR008290">
    <property type="entry name" value="PI3K_Vps34"/>
</dbReference>
<dbReference type="Gene3D" id="1.25.40.70">
    <property type="entry name" value="Phosphatidylinositol 3-kinase, accessory domain (PIK)"/>
    <property type="match status" value="2"/>
</dbReference>
<evidence type="ECO:0000256" key="4">
    <source>
        <dbReference type="ARBA" id="ARBA00022679"/>
    </source>
</evidence>
<feature type="domain" description="PI3K/PI4K catalytic" evidence="11">
    <location>
        <begin position="543"/>
        <end position="809"/>
    </location>
</feature>
<dbReference type="GO" id="GO:0005524">
    <property type="term" value="F:ATP binding"/>
    <property type="evidence" value="ECO:0007669"/>
    <property type="project" value="UniProtKB-UniRule"/>
</dbReference>
<dbReference type="SUPFAM" id="SSF48371">
    <property type="entry name" value="ARM repeat"/>
    <property type="match status" value="1"/>
</dbReference>
<keyword evidence="7 9" id="KW-0067">ATP-binding</keyword>
<dbReference type="InterPro" id="IPR042236">
    <property type="entry name" value="PI3K_accessory_sf"/>
</dbReference>
<evidence type="ECO:0000256" key="2">
    <source>
        <dbReference type="ARBA" id="ARBA00012073"/>
    </source>
</evidence>
<dbReference type="InterPro" id="IPR057756">
    <property type="entry name" value="PI3-kinase_type3/VPS34_cat"/>
</dbReference>
<dbReference type="GO" id="GO:0005777">
    <property type="term" value="C:peroxisome"/>
    <property type="evidence" value="ECO:0007669"/>
    <property type="project" value="TreeGrafter"/>
</dbReference>
<dbReference type="InterPro" id="IPR015433">
    <property type="entry name" value="PI3/4_kinase"/>
</dbReference>
<proteinExistence type="inferred from homology"/>